<evidence type="ECO:0000256" key="3">
    <source>
        <dbReference type="ARBA" id="ARBA00023004"/>
    </source>
</evidence>
<dbReference type="InterPro" id="IPR051459">
    <property type="entry name" value="Cytochrome_c-type_DH"/>
</dbReference>
<dbReference type="Proteomes" id="UP001431784">
    <property type="component" value="Unassembled WGS sequence"/>
</dbReference>
<dbReference type="PANTHER" id="PTHR35008">
    <property type="entry name" value="BLL4482 PROTEIN-RELATED"/>
    <property type="match status" value="1"/>
</dbReference>
<dbReference type="PANTHER" id="PTHR35008:SF8">
    <property type="entry name" value="ALCOHOL DEHYDROGENASE CYTOCHROME C SUBUNIT"/>
    <property type="match status" value="1"/>
</dbReference>
<accession>A0ABT5T959</accession>
<gene>
    <name evidence="6" type="ORF">PUT78_09080</name>
</gene>
<evidence type="ECO:0000256" key="4">
    <source>
        <dbReference type="PROSITE-ProRule" id="PRU00433"/>
    </source>
</evidence>
<reference evidence="6" key="1">
    <citation type="submission" date="2023-02" db="EMBL/GenBank/DDBJ databases">
        <title>Description of Roseinatronobacter alkalisoli sp. nov., an alkaliphilic bacerium isolated from soda soil.</title>
        <authorList>
            <person name="Wei W."/>
        </authorList>
    </citation>
    <scope>NUCLEOTIDE SEQUENCE</scope>
    <source>
        <strain evidence="6">HJB301</strain>
    </source>
</reference>
<protein>
    <submittedName>
        <fullName evidence="6">Cytochrome c</fullName>
    </submittedName>
</protein>
<dbReference type="PROSITE" id="PS51007">
    <property type="entry name" value="CYTC"/>
    <property type="match status" value="2"/>
</dbReference>
<dbReference type="RefSeq" id="WP_274351930.1">
    <property type="nucleotide sequence ID" value="NZ_JAQZSM010000006.1"/>
</dbReference>
<dbReference type="InterPro" id="IPR036909">
    <property type="entry name" value="Cyt_c-like_dom_sf"/>
</dbReference>
<organism evidence="6 7">
    <name type="scientific">Roseinatronobacter alkalisoli</name>
    <dbReference type="NCBI Taxonomy" id="3028235"/>
    <lineage>
        <taxon>Bacteria</taxon>
        <taxon>Pseudomonadati</taxon>
        <taxon>Pseudomonadota</taxon>
        <taxon>Alphaproteobacteria</taxon>
        <taxon>Rhodobacterales</taxon>
        <taxon>Paracoccaceae</taxon>
        <taxon>Roseinatronobacter</taxon>
    </lineage>
</organism>
<dbReference type="EMBL" id="JAQZSM010000006">
    <property type="protein sequence ID" value="MDD7971255.1"/>
    <property type="molecule type" value="Genomic_DNA"/>
</dbReference>
<evidence type="ECO:0000259" key="5">
    <source>
        <dbReference type="PROSITE" id="PS51007"/>
    </source>
</evidence>
<dbReference type="Pfam" id="PF00034">
    <property type="entry name" value="Cytochrom_C"/>
    <property type="match status" value="1"/>
</dbReference>
<keyword evidence="2 4" id="KW-0479">Metal-binding</keyword>
<feature type="domain" description="Cytochrome c" evidence="5">
    <location>
        <begin position="199"/>
        <end position="305"/>
    </location>
</feature>
<evidence type="ECO:0000313" key="7">
    <source>
        <dbReference type="Proteomes" id="UP001431784"/>
    </source>
</evidence>
<feature type="domain" description="Cytochrome c" evidence="5">
    <location>
        <begin position="51"/>
        <end position="158"/>
    </location>
</feature>
<keyword evidence="1 4" id="KW-0349">Heme</keyword>
<proteinExistence type="predicted"/>
<keyword evidence="7" id="KW-1185">Reference proteome</keyword>
<dbReference type="InterPro" id="IPR009056">
    <property type="entry name" value="Cyt_c-like_dom"/>
</dbReference>
<sequence>MTRPDALSRSRKPGLKILTVTGVIGAATAAALWWVSAPAPVSAARIAGLSGNAQDGEAVFLAAGCASCHKEPGTEADPRVLAGGRAFQSDFGTFYAPNISPDPTHGIGEWSQDDFMNAVMAGVSPEGQHYYPAFPYTAYIKADPQDIADLYAFMMTLPADATPSQRHDLAFPFSIRRSLGLWKALYLDDGWTVTGDLNEAETRGRYLSEALAHCAECHTPRNALGALDTNQWLQGAPNPSGQGRIPAIAGPDFDWTHFDISAYLESGFTPSFDVVGGSMADVVASLQQLEKSELDAIAAYILRANP</sequence>
<evidence type="ECO:0000313" key="6">
    <source>
        <dbReference type="EMBL" id="MDD7971255.1"/>
    </source>
</evidence>
<dbReference type="SUPFAM" id="SSF46626">
    <property type="entry name" value="Cytochrome c"/>
    <property type="match status" value="2"/>
</dbReference>
<dbReference type="Gene3D" id="1.10.760.10">
    <property type="entry name" value="Cytochrome c-like domain"/>
    <property type="match status" value="1"/>
</dbReference>
<comment type="caution">
    <text evidence="6">The sequence shown here is derived from an EMBL/GenBank/DDBJ whole genome shotgun (WGS) entry which is preliminary data.</text>
</comment>
<evidence type="ECO:0000256" key="1">
    <source>
        <dbReference type="ARBA" id="ARBA00022617"/>
    </source>
</evidence>
<name>A0ABT5T959_9RHOB</name>
<keyword evidence="3 4" id="KW-0408">Iron</keyword>
<evidence type="ECO:0000256" key="2">
    <source>
        <dbReference type="ARBA" id="ARBA00022723"/>
    </source>
</evidence>